<dbReference type="EMBL" id="FNDU01000029">
    <property type="protein sequence ID" value="SDJ17733.1"/>
    <property type="molecule type" value="Genomic_DNA"/>
</dbReference>
<gene>
    <name evidence="2" type="ORF">SAMN05216352_1299</name>
</gene>
<dbReference type="AlphaFoldDB" id="A0A1G8RLD9"/>
<evidence type="ECO:0000313" key="3">
    <source>
        <dbReference type="Proteomes" id="UP000199017"/>
    </source>
</evidence>
<organism evidence="2 3">
    <name type="scientific">Alteribacillus bidgolensis</name>
    <dbReference type="NCBI Taxonomy" id="930129"/>
    <lineage>
        <taxon>Bacteria</taxon>
        <taxon>Bacillati</taxon>
        <taxon>Bacillota</taxon>
        <taxon>Bacilli</taxon>
        <taxon>Bacillales</taxon>
        <taxon>Bacillaceae</taxon>
        <taxon>Alteribacillus</taxon>
    </lineage>
</organism>
<keyword evidence="1" id="KW-0472">Membrane</keyword>
<reference evidence="2 3" key="1">
    <citation type="submission" date="2016-10" db="EMBL/GenBank/DDBJ databases">
        <authorList>
            <person name="de Groot N.N."/>
        </authorList>
    </citation>
    <scope>NUCLEOTIDE SEQUENCE [LARGE SCALE GENOMIC DNA]</scope>
    <source>
        <strain evidence="3">P4B,CCM 7963,CECT 7998,DSM 25260,IBRC-M 10614,KCTC 13821</strain>
    </source>
</reference>
<evidence type="ECO:0000256" key="1">
    <source>
        <dbReference type="SAM" id="Phobius"/>
    </source>
</evidence>
<keyword evidence="3" id="KW-1185">Reference proteome</keyword>
<keyword evidence="1" id="KW-0812">Transmembrane</keyword>
<evidence type="ECO:0000313" key="2">
    <source>
        <dbReference type="EMBL" id="SDJ17733.1"/>
    </source>
</evidence>
<keyword evidence="1" id="KW-1133">Transmembrane helix</keyword>
<dbReference type="Proteomes" id="UP000199017">
    <property type="component" value="Unassembled WGS sequence"/>
</dbReference>
<sequence length="33" mass="3699">MLTSFNIPNILITLLVLVIIISVVFLVVKSTRK</sequence>
<proteinExistence type="predicted"/>
<protein>
    <submittedName>
        <fullName evidence="2">Uncharacterized protein</fullName>
    </submittedName>
</protein>
<accession>A0A1G8RLD9</accession>
<feature type="transmembrane region" description="Helical" evidence="1">
    <location>
        <begin position="6"/>
        <end position="28"/>
    </location>
</feature>
<name>A0A1G8RLD9_9BACI</name>